<dbReference type="Pfam" id="PF00294">
    <property type="entry name" value="PfkB"/>
    <property type="match status" value="1"/>
</dbReference>
<dbReference type="InterPro" id="IPR050306">
    <property type="entry name" value="PfkB_Carbo_kinase"/>
</dbReference>
<dbReference type="GO" id="GO:0005524">
    <property type="term" value="F:ATP binding"/>
    <property type="evidence" value="ECO:0007669"/>
    <property type="project" value="UniProtKB-KW"/>
</dbReference>
<dbReference type="EMBL" id="JACRAF010000048">
    <property type="protein sequence ID" value="MBI4923221.1"/>
    <property type="molecule type" value="Genomic_DNA"/>
</dbReference>
<dbReference type="PANTHER" id="PTHR43085">
    <property type="entry name" value="HEXOKINASE FAMILY MEMBER"/>
    <property type="match status" value="1"/>
</dbReference>
<dbReference type="Proteomes" id="UP000782610">
    <property type="component" value="Unassembled WGS sequence"/>
</dbReference>
<proteinExistence type="inferred from homology"/>
<dbReference type="AlphaFoldDB" id="A0A933L3Z9"/>
<keyword evidence="5" id="KW-0067">ATP-binding</keyword>
<dbReference type="InterPro" id="IPR011611">
    <property type="entry name" value="PfkB_dom"/>
</dbReference>
<keyword evidence="4 7" id="KW-0418">Kinase</keyword>
<dbReference type="PANTHER" id="PTHR43085:SF1">
    <property type="entry name" value="PSEUDOURIDINE KINASE-RELATED"/>
    <property type="match status" value="1"/>
</dbReference>
<feature type="domain" description="Carbohydrate kinase PfkB" evidence="6">
    <location>
        <begin position="3"/>
        <end position="307"/>
    </location>
</feature>
<evidence type="ECO:0000256" key="5">
    <source>
        <dbReference type="ARBA" id="ARBA00022840"/>
    </source>
</evidence>
<comment type="similarity">
    <text evidence="1">Belongs to the carbohydrate kinase PfkB family.</text>
</comment>
<dbReference type="Gene3D" id="3.40.1190.20">
    <property type="match status" value="1"/>
</dbReference>
<evidence type="ECO:0000313" key="8">
    <source>
        <dbReference type="Proteomes" id="UP000782610"/>
    </source>
</evidence>
<sequence>MSMFVVGGESLIDLISKPIGPDGKRELVAKAGGSPMNCAIALAKLGGDTGFLCPISRDSFGDFILEPLNAAGVKLLLRDRVREPSTLSVVTDDGKGNPRYAFYREADRAFTRGGLIAALPADLTLFQIGGFCPIEPADAAVWLDVAREAARRGATISIDPNVRPSLIADMDAYRRRLDGFLDLAHIVKVSEEDLHELDAGKSLDAHAAALLGRPNCRLVVITLGAEGSLAFSAAANARSNIFPATPGGDNVGAGDTLMAGVLTWLADHGALSPAKLAGLDAKALGDMLWFGAVAAGINCSRIGANPPTRVEVEAVLRAR</sequence>
<keyword evidence="3" id="KW-0547">Nucleotide-binding</keyword>
<evidence type="ECO:0000256" key="4">
    <source>
        <dbReference type="ARBA" id="ARBA00022777"/>
    </source>
</evidence>
<dbReference type="GO" id="GO:0016301">
    <property type="term" value="F:kinase activity"/>
    <property type="evidence" value="ECO:0007669"/>
    <property type="project" value="UniProtKB-KW"/>
</dbReference>
<evidence type="ECO:0000313" key="7">
    <source>
        <dbReference type="EMBL" id="MBI4923221.1"/>
    </source>
</evidence>
<evidence type="ECO:0000256" key="2">
    <source>
        <dbReference type="ARBA" id="ARBA00022679"/>
    </source>
</evidence>
<organism evidence="7 8">
    <name type="scientific">Devosia nanyangense</name>
    <dbReference type="NCBI Taxonomy" id="1228055"/>
    <lineage>
        <taxon>Bacteria</taxon>
        <taxon>Pseudomonadati</taxon>
        <taxon>Pseudomonadota</taxon>
        <taxon>Alphaproteobacteria</taxon>
        <taxon>Hyphomicrobiales</taxon>
        <taxon>Devosiaceae</taxon>
        <taxon>Devosia</taxon>
    </lineage>
</organism>
<keyword evidence="2" id="KW-0808">Transferase</keyword>
<reference evidence="7" key="1">
    <citation type="submission" date="2020-07" db="EMBL/GenBank/DDBJ databases">
        <title>Huge and variable diversity of episymbiotic CPR bacteria and DPANN archaea in groundwater ecosystems.</title>
        <authorList>
            <person name="He C.Y."/>
            <person name="Keren R."/>
            <person name="Whittaker M."/>
            <person name="Farag I.F."/>
            <person name="Doudna J."/>
            <person name="Cate J.H.D."/>
            <person name="Banfield J.F."/>
        </authorList>
    </citation>
    <scope>NUCLEOTIDE SEQUENCE</scope>
    <source>
        <strain evidence="7">NC_groundwater_1586_Pr3_B-0.1um_66_15</strain>
    </source>
</reference>
<dbReference type="InterPro" id="IPR029056">
    <property type="entry name" value="Ribokinase-like"/>
</dbReference>
<name>A0A933L3Z9_9HYPH</name>
<accession>A0A933L3Z9</accession>
<evidence type="ECO:0000256" key="3">
    <source>
        <dbReference type="ARBA" id="ARBA00022741"/>
    </source>
</evidence>
<evidence type="ECO:0000256" key="1">
    <source>
        <dbReference type="ARBA" id="ARBA00010688"/>
    </source>
</evidence>
<protein>
    <submittedName>
        <fullName evidence="7">Carbohydrate kinase</fullName>
    </submittedName>
</protein>
<dbReference type="SUPFAM" id="SSF53613">
    <property type="entry name" value="Ribokinase-like"/>
    <property type="match status" value="1"/>
</dbReference>
<gene>
    <name evidence="7" type="ORF">HY834_15880</name>
</gene>
<comment type="caution">
    <text evidence="7">The sequence shown here is derived from an EMBL/GenBank/DDBJ whole genome shotgun (WGS) entry which is preliminary data.</text>
</comment>
<evidence type="ECO:0000259" key="6">
    <source>
        <dbReference type="Pfam" id="PF00294"/>
    </source>
</evidence>